<dbReference type="Proteomes" id="UP000000495">
    <property type="component" value="Chromosome"/>
</dbReference>
<proteinExistence type="predicted"/>
<gene>
    <name evidence="1" type="ordered locus">PUV_06990</name>
</gene>
<sequence length="268" mass="31234">MILLIKNIFFVIMIFLKRGYLMKISFMKEPSKLPIDLIGDKQARNLKVQEGYYCCGYKEEKASFLQRHLIYRVHHILARLFSHKYSEEEKRLLKEKRQYVYYCLPKDVDRRGTVPAEDALFFCDAGVNVQEKLRTEFFKQMQGTYLCSKVILLNTSSGGCNFFNDADGAFASNSEGQKAFRDNGGGFLLFCSNIKNDSTETFLRDHPEFRGNNARYKGAMFQLLKNKDMSVMRNPLYQGKFSREFIHFLETGEEFLSIGFKQRYFGVG</sequence>
<name>F8KXR9_PARAV</name>
<organism evidence="1 2">
    <name type="scientific">Parachlamydia acanthamoebae (strain UV7)</name>
    <dbReference type="NCBI Taxonomy" id="765952"/>
    <lineage>
        <taxon>Bacteria</taxon>
        <taxon>Pseudomonadati</taxon>
        <taxon>Chlamydiota</taxon>
        <taxon>Chlamydiia</taxon>
        <taxon>Parachlamydiales</taxon>
        <taxon>Parachlamydiaceae</taxon>
        <taxon>Parachlamydia</taxon>
    </lineage>
</organism>
<reference evidence="1 2" key="2">
    <citation type="journal article" date="2011" name="Mol. Biol. Evol.">
        <title>Unity in variety--the pan-genome of the Chlamydiae.</title>
        <authorList>
            <person name="Collingro A."/>
            <person name="Tischler P."/>
            <person name="Weinmaier T."/>
            <person name="Penz T."/>
            <person name="Heinz E."/>
            <person name="Brunham R.C."/>
            <person name="Read T.D."/>
            <person name="Bavoil P.M."/>
            <person name="Sachse K."/>
            <person name="Kahane S."/>
            <person name="Friedman M.G."/>
            <person name="Rattei T."/>
            <person name="Myers G.S."/>
            <person name="Horn M."/>
        </authorList>
    </citation>
    <scope>NUCLEOTIDE SEQUENCE [LARGE SCALE GENOMIC DNA]</scope>
    <source>
        <strain evidence="2">UV7</strain>
    </source>
</reference>
<evidence type="ECO:0000313" key="2">
    <source>
        <dbReference type="Proteomes" id="UP000000495"/>
    </source>
</evidence>
<reference key="1">
    <citation type="journal article" date="2011" name="Mol. Biol. Evol.">
        <title>Unity in variety -- the pan-genome of the Chlamydiae.</title>
        <authorList>
            <person name="Collingro A."/>
            <person name="Tischler P."/>
            <person name="Weinmaier T."/>
            <person name="Penz T."/>
            <person name="Heinz E."/>
            <person name="Brunham R.C."/>
            <person name="Read T.D."/>
            <person name="Bavoil P.M."/>
            <person name="Sachse K."/>
            <person name="Kahane S."/>
            <person name="Friedman M.G."/>
            <person name="Rattei T."/>
            <person name="Myers G.S.A."/>
            <person name="Horn M."/>
        </authorList>
    </citation>
    <scope>NUCLEOTIDE SEQUENCE</scope>
    <source>
        <strain>UV7</strain>
    </source>
</reference>
<dbReference type="KEGG" id="puv:PUV_06990"/>
<dbReference type="AlphaFoldDB" id="F8KXR9"/>
<keyword evidence="2" id="KW-1185">Reference proteome</keyword>
<dbReference type="EMBL" id="FR872580">
    <property type="protein sequence ID" value="CCB85649.1"/>
    <property type="molecule type" value="Genomic_DNA"/>
</dbReference>
<accession>F8KXR9</accession>
<protein>
    <submittedName>
        <fullName evidence="1">Uncharacterized protein</fullName>
    </submittedName>
</protein>
<evidence type="ECO:0000313" key="1">
    <source>
        <dbReference type="EMBL" id="CCB85649.1"/>
    </source>
</evidence>
<dbReference type="HOGENOM" id="CLU_1119324_0_0_0"/>